<dbReference type="AlphaFoldDB" id="A0AAZ1XD99"/>
<evidence type="ECO:0000259" key="4">
    <source>
        <dbReference type="PROSITE" id="PS51504"/>
    </source>
</evidence>
<dbReference type="PROSITE" id="PS51504">
    <property type="entry name" value="H15"/>
    <property type="match status" value="1"/>
</dbReference>
<protein>
    <recommendedName>
        <fullName evidence="4">H15 domain-containing protein</fullName>
    </recommendedName>
</protein>
<dbReference type="InterPro" id="IPR005819">
    <property type="entry name" value="H1/H5"/>
</dbReference>
<evidence type="ECO:0000313" key="5">
    <source>
        <dbReference type="Ensembl" id="ENSOABP00000065600.1"/>
    </source>
</evidence>
<comment type="similarity">
    <text evidence="2">Belongs to the histone H1/H5 family.</text>
</comment>
<dbReference type="InterPro" id="IPR005818">
    <property type="entry name" value="Histone_H1/H5_H15"/>
</dbReference>
<dbReference type="PRINTS" id="PR00624">
    <property type="entry name" value="HISTONEH5"/>
</dbReference>
<feature type="compositionally biased region" description="Basic residues" evidence="3">
    <location>
        <begin position="256"/>
        <end position="273"/>
    </location>
</feature>
<reference evidence="6" key="1">
    <citation type="submission" date="2020-03" db="EMBL/GenBank/DDBJ databases">
        <title>Evolution of repeat sequences and sex chromosomes of tilapia species revealed by chromosome-level genomes.</title>
        <authorList>
            <person name="Xu L."/>
            <person name="Tao W."/>
            <person name="Wang D."/>
            <person name="Zhou Q."/>
        </authorList>
    </citation>
    <scope>NUCLEOTIDE SEQUENCE [LARGE SCALE GENOMIC DNA]</scope>
    <source>
        <strain evidence="6">Israel</strain>
    </source>
</reference>
<proteinExistence type="inferred from homology"/>
<feature type="region of interest" description="Disordered" evidence="3">
    <location>
        <begin position="130"/>
        <end position="151"/>
    </location>
</feature>
<dbReference type="GO" id="GO:0003677">
    <property type="term" value="F:DNA binding"/>
    <property type="evidence" value="ECO:0007669"/>
    <property type="project" value="UniProtKB-KW"/>
</dbReference>
<dbReference type="GO" id="GO:0006334">
    <property type="term" value="P:nucleosome assembly"/>
    <property type="evidence" value="ECO:0007669"/>
    <property type="project" value="InterPro"/>
</dbReference>
<dbReference type="Pfam" id="PF00538">
    <property type="entry name" value="Linker_histone"/>
    <property type="match status" value="1"/>
</dbReference>
<dbReference type="CDD" id="cd00073">
    <property type="entry name" value="H15"/>
    <property type="match status" value="1"/>
</dbReference>
<keyword evidence="1 2" id="KW-0238">DNA-binding</keyword>
<keyword evidence="2" id="KW-0158">Chromosome</keyword>
<dbReference type="GO" id="GO:0030527">
    <property type="term" value="F:structural constituent of chromatin"/>
    <property type="evidence" value="ECO:0007669"/>
    <property type="project" value="InterPro"/>
</dbReference>
<dbReference type="SUPFAM" id="SSF46785">
    <property type="entry name" value="Winged helix' DNA-binding domain"/>
    <property type="match status" value="1"/>
</dbReference>
<name>A0AAZ1XD99_OREAU</name>
<evidence type="ECO:0000256" key="3">
    <source>
        <dbReference type="SAM" id="MobiDB-lite"/>
    </source>
</evidence>
<organism evidence="5 6">
    <name type="scientific">Oreochromis aureus</name>
    <name type="common">Israeli tilapia</name>
    <name type="synonym">Chromis aureus</name>
    <dbReference type="NCBI Taxonomy" id="47969"/>
    <lineage>
        <taxon>Eukaryota</taxon>
        <taxon>Metazoa</taxon>
        <taxon>Chordata</taxon>
        <taxon>Craniata</taxon>
        <taxon>Vertebrata</taxon>
        <taxon>Euteleostomi</taxon>
        <taxon>Actinopterygii</taxon>
        <taxon>Neopterygii</taxon>
        <taxon>Teleostei</taxon>
        <taxon>Neoteleostei</taxon>
        <taxon>Acanthomorphata</taxon>
        <taxon>Ovalentaria</taxon>
        <taxon>Cichlomorphae</taxon>
        <taxon>Cichliformes</taxon>
        <taxon>Cichlidae</taxon>
        <taxon>African cichlids</taxon>
        <taxon>Pseudocrenilabrinae</taxon>
        <taxon>Oreochromini</taxon>
        <taxon>Oreochromis</taxon>
    </lineage>
</organism>
<accession>A0AAZ1XD99</accession>
<dbReference type="Ensembl" id="ENSOABT00000062387.1">
    <property type="protein sequence ID" value="ENSOABP00000065600.1"/>
    <property type="gene ID" value="ENSOABG00000027710.1"/>
</dbReference>
<feature type="compositionally biased region" description="Basic residues" evidence="3">
    <location>
        <begin position="137"/>
        <end position="150"/>
    </location>
</feature>
<reference evidence="5" key="2">
    <citation type="submission" date="2025-08" db="UniProtKB">
        <authorList>
            <consortium name="Ensembl"/>
        </authorList>
    </citation>
    <scope>IDENTIFICATION</scope>
</reference>
<feature type="compositionally biased region" description="Basic residues" evidence="3">
    <location>
        <begin position="281"/>
        <end position="318"/>
    </location>
</feature>
<comment type="subcellular location">
    <subcellularLocation>
        <location evidence="2">Nucleus</location>
    </subcellularLocation>
</comment>
<feature type="region of interest" description="Disordered" evidence="3">
    <location>
        <begin position="212"/>
        <end position="318"/>
    </location>
</feature>
<feature type="compositionally biased region" description="Basic residues" evidence="3">
    <location>
        <begin position="232"/>
        <end position="246"/>
    </location>
</feature>
<dbReference type="InterPro" id="IPR036390">
    <property type="entry name" value="WH_DNA-bd_sf"/>
</dbReference>
<evidence type="ECO:0000256" key="1">
    <source>
        <dbReference type="ARBA" id="ARBA00023125"/>
    </source>
</evidence>
<dbReference type="Proteomes" id="UP000472276">
    <property type="component" value="Unassembled WGS sequence"/>
</dbReference>
<evidence type="ECO:0000256" key="2">
    <source>
        <dbReference type="RuleBase" id="RU003894"/>
    </source>
</evidence>
<dbReference type="Gene3D" id="1.10.10.10">
    <property type="entry name" value="Winged helix-like DNA-binding domain superfamily/Winged helix DNA-binding domain"/>
    <property type="match status" value="1"/>
</dbReference>
<dbReference type="SMART" id="SM00526">
    <property type="entry name" value="H15"/>
    <property type="match status" value="1"/>
</dbReference>
<dbReference type="InterPro" id="IPR036388">
    <property type="entry name" value="WH-like_DNA-bd_sf"/>
</dbReference>
<evidence type="ECO:0000313" key="6">
    <source>
        <dbReference type="Proteomes" id="UP000472276"/>
    </source>
</evidence>
<dbReference type="GO" id="GO:0005634">
    <property type="term" value="C:nucleus"/>
    <property type="evidence" value="ECO:0007669"/>
    <property type="project" value="UniProtKB-SubCell"/>
</dbReference>
<gene>
    <name evidence="5" type="primary">LOC116317954</name>
</gene>
<sequence>MSEKRHESVPHAAADRAGLKASKTNCRKLRKFIKLPYKEKVLLYRFDLKFLSTFTFRCCFNVVYEEEKTQEPRSSRCGCELQAGLSLHGSHGVFKFQSLFGDFYRLIDKHHSVNAMAEVAPAAAPAPAAEAAPAKAPAKKKKAAAGKTAKKSGPSASELIVKAVKESKERKGLSLAAIKKDLVARGYDVEHNSAHVRRALKSLVQKGALVHTTGTGASGSFKAAKPAEKPKKAAKKPAAKVKKPAAKKATAAKKPATAKKPKAAKATPKKAKKPAAAAKSPKVKKTAAPKKAATPKKPAKKAAKPKAAKAKKATPKKK</sequence>
<reference evidence="5" key="3">
    <citation type="submission" date="2025-09" db="UniProtKB">
        <authorList>
            <consortium name="Ensembl"/>
        </authorList>
    </citation>
    <scope>IDENTIFICATION</scope>
</reference>
<feature type="domain" description="H15" evidence="4">
    <location>
        <begin position="152"/>
        <end position="225"/>
    </location>
</feature>
<keyword evidence="6" id="KW-1185">Reference proteome</keyword>
<keyword evidence="2" id="KW-0539">Nucleus</keyword>
<dbReference type="GO" id="GO:0000786">
    <property type="term" value="C:nucleosome"/>
    <property type="evidence" value="ECO:0007669"/>
    <property type="project" value="InterPro"/>
</dbReference>